<reference evidence="1" key="1">
    <citation type="journal article" date="2021" name="Environ. Microbiol.">
        <title>Gene family expansions and transcriptome signatures uncover fungal adaptations to wood decay.</title>
        <authorList>
            <person name="Hage H."/>
            <person name="Miyauchi S."/>
            <person name="Viragh M."/>
            <person name="Drula E."/>
            <person name="Min B."/>
            <person name="Chaduli D."/>
            <person name="Navarro D."/>
            <person name="Favel A."/>
            <person name="Norest M."/>
            <person name="Lesage-Meessen L."/>
            <person name="Balint B."/>
            <person name="Merenyi Z."/>
            <person name="de Eugenio L."/>
            <person name="Morin E."/>
            <person name="Martinez A.T."/>
            <person name="Baldrian P."/>
            <person name="Stursova M."/>
            <person name="Martinez M.J."/>
            <person name="Novotny C."/>
            <person name="Magnuson J.K."/>
            <person name="Spatafora J.W."/>
            <person name="Maurice S."/>
            <person name="Pangilinan J."/>
            <person name="Andreopoulos W."/>
            <person name="LaButti K."/>
            <person name="Hundley H."/>
            <person name="Na H."/>
            <person name="Kuo A."/>
            <person name="Barry K."/>
            <person name="Lipzen A."/>
            <person name="Henrissat B."/>
            <person name="Riley R."/>
            <person name="Ahrendt S."/>
            <person name="Nagy L.G."/>
            <person name="Grigoriev I.V."/>
            <person name="Martin F."/>
            <person name="Rosso M.N."/>
        </authorList>
    </citation>
    <scope>NUCLEOTIDE SEQUENCE</scope>
    <source>
        <strain evidence="1">CBS 384.51</strain>
    </source>
</reference>
<dbReference type="Proteomes" id="UP001055072">
    <property type="component" value="Unassembled WGS sequence"/>
</dbReference>
<evidence type="ECO:0000313" key="2">
    <source>
        <dbReference type="Proteomes" id="UP001055072"/>
    </source>
</evidence>
<organism evidence="1 2">
    <name type="scientific">Irpex rosettiformis</name>
    <dbReference type="NCBI Taxonomy" id="378272"/>
    <lineage>
        <taxon>Eukaryota</taxon>
        <taxon>Fungi</taxon>
        <taxon>Dikarya</taxon>
        <taxon>Basidiomycota</taxon>
        <taxon>Agaricomycotina</taxon>
        <taxon>Agaricomycetes</taxon>
        <taxon>Polyporales</taxon>
        <taxon>Irpicaceae</taxon>
        <taxon>Irpex</taxon>
    </lineage>
</organism>
<keyword evidence="2" id="KW-1185">Reference proteome</keyword>
<accession>A0ACB8UBD5</accession>
<name>A0ACB8UBD5_9APHY</name>
<comment type="caution">
    <text evidence="1">The sequence shown here is derived from an EMBL/GenBank/DDBJ whole genome shotgun (WGS) entry which is preliminary data.</text>
</comment>
<proteinExistence type="predicted"/>
<sequence>MDSYISSRDPRLVKRPRSDASEFSSNRLVSSPEKHIQTRGDHPPAAKLAPAPFDQASGDVIIRTMDSVDFRVKSAILAEASAYFRAWFSKSAPAKRAATSIGDVDPDGLPIFRVNENAELLNVVLRFCYPVDEPCIKSALALCDVLVVAMRYEMDYVVRKLIRVFKSFAEKEPLKMYMFACRRKWPVGITLAAKASLTRPIQISDLVELENIADNQFISGLELLRLQAYHKACGQAASCVIGFMYSADMTSSQLKLPWLPTGEWAWFTCQHKNALSTAEKVFIQNNAELPAAKWWTIYLRKAQEKLRSRPSGATVLDAKPFAAFAAAAMEHCGLCKRQAIEDLLTFNNLLAHQVEKAVGEVEFDPKPETRLTGSAQATIP</sequence>
<protein>
    <submittedName>
        <fullName evidence="1">Uncharacterized protein</fullName>
    </submittedName>
</protein>
<dbReference type="EMBL" id="MU274905">
    <property type="protein sequence ID" value="KAI0091566.1"/>
    <property type="molecule type" value="Genomic_DNA"/>
</dbReference>
<gene>
    <name evidence="1" type="ORF">BDY19DRAFT_633700</name>
</gene>
<evidence type="ECO:0000313" key="1">
    <source>
        <dbReference type="EMBL" id="KAI0091566.1"/>
    </source>
</evidence>